<dbReference type="PROSITE" id="PS50096">
    <property type="entry name" value="IQ"/>
    <property type="match status" value="1"/>
</dbReference>
<dbReference type="OrthoDB" id="1686972at2759"/>
<feature type="compositionally biased region" description="Low complexity" evidence="3">
    <location>
        <begin position="289"/>
        <end position="303"/>
    </location>
</feature>
<accession>A0A2H9ZTC0</accession>
<evidence type="ECO:0000256" key="1">
    <source>
        <dbReference type="ARBA" id="ARBA00022860"/>
    </source>
</evidence>
<protein>
    <submittedName>
        <fullName evidence="5">Protein IQ-domain 14</fullName>
    </submittedName>
</protein>
<sequence length="322" mass="35701">MSLSSSSSPPCLPVDFSLKLITSGVNRYLGSILKARRALRALKGLVKLQALVRGNIVRKQAAETLRCMKSLVRVQARARALRSVRTETVRSGEISRSIPGPPTPDKYEPAIRTNASNPNRSSSSPKRTDSAIKEKGRPTDWNWLNQWMEASKAVDDEKNAKILEIDTVRQPQFNSRRRISHRQSSSSTMNSEQHFLRRDSTSTVDGFPLLEAGDFGESPQFFSANSRPGSSRSRGTFTPARSDCSRSLFSGYSDYPNYMANTESSRAKARSQSAPKQRQLYEKSRSIKRSSPAAPGRRSSLPANSADKVYPGSGRLDRLGCR</sequence>
<dbReference type="STRING" id="1088818.A0A2H9ZTC0"/>
<evidence type="ECO:0000259" key="4">
    <source>
        <dbReference type="Pfam" id="PF13178"/>
    </source>
</evidence>
<feature type="region of interest" description="Disordered" evidence="3">
    <location>
        <begin position="173"/>
        <end position="199"/>
    </location>
</feature>
<feature type="domain" description="DUF4005" evidence="4">
    <location>
        <begin position="227"/>
        <end position="314"/>
    </location>
</feature>
<feature type="compositionally biased region" description="Basic and acidic residues" evidence="3">
    <location>
        <begin position="126"/>
        <end position="136"/>
    </location>
</feature>
<feature type="compositionally biased region" description="Polar residues" evidence="3">
    <location>
        <begin position="220"/>
        <end position="236"/>
    </location>
</feature>
<evidence type="ECO:0000313" key="5">
    <source>
        <dbReference type="EMBL" id="PKA46542.1"/>
    </source>
</evidence>
<dbReference type="PANTHER" id="PTHR32295">
    <property type="entry name" value="IQ-DOMAIN 5-RELATED"/>
    <property type="match status" value="1"/>
</dbReference>
<gene>
    <name evidence="5" type="primary">IQD14</name>
    <name evidence="5" type="ORF">AXF42_Ash012675</name>
</gene>
<evidence type="ECO:0000256" key="2">
    <source>
        <dbReference type="ARBA" id="ARBA00024341"/>
    </source>
</evidence>
<keyword evidence="6" id="KW-1185">Reference proteome</keyword>
<evidence type="ECO:0000256" key="3">
    <source>
        <dbReference type="SAM" id="MobiDB-lite"/>
    </source>
</evidence>
<dbReference type="Proteomes" id="UP000236161">
    <property type="component" value="Unassembled WGS sequence"/>
</dbReference>
<feature type="compositionally biased region" description="Polar residues" evidence="3">
    <location>
        <begin position="261"/>
        <end position="276"/>
    </location>
</feature>
<dbReference type="Pfam" id="PF13178">
    <property type="entry name" value="DUF4005"/>
    <property type="match status" value="1"/>
</dbReference>
<dbReference type="AlphaFoldDB" id="A0A2H9ZTC0"/>
<dbReference type="GO" id="GO:0005516">
    <property type="term" value="F:calmodulin binding"/>
    <property type="evidence" value="ECO:0007669"/>
    <property type="project" value="UniProtKB-KW"/>
</dbReference>
<dbReference type="EMBL" id="KZ454132">
    <property type="protein sequence ID" value="PKA46542.1"/>
    <property type="molecule type" value="Genomic_DNA"/>
</dbReference>
<feature type="region of interest" description="Disordered" evidence="3">
    <location>
        <begin position="261"/>
        <end position="322"/>
    </location>
</feature>
<comment type="similarity">
    <text evidence="2">Belongs to the IQD family.</text>
</comment>
<name>A0A2H9ZTC0_9ASPA</name>
<feature type="region of interest" description="Disordered" evidence="3">
    <location>
        <begin position="218"/>
        <end position="241"/>
    </location>
</feature>
<organism evidence="5 6">
    <name type="scientific">Apostasia shenzhenica</name>
    <dbReference type="NCBI Taxonomy" id="1088818"/>
    <lineage>
        <taxon>Eukaryota</taxon>
        <taxon>Viridiplantae</taxon>
        <taxon>Streptophyta</taxon>
        <taxon>Embryophyta</taxon>
        <taxon>Tracheophyta</taxon>
        <taxon>Spermatophyta</taxon>
        <taxon>Magnoliopsida</taxon>
        <taxon>Liliopsida</taxon>
        <taxon>Asparagales</taxon>
        <taxon>Orchidaceae</taxon>
        <taxon>Apostasioideae</taxon>
        <taxon>Apostasia</taxon>
    </lineage>
</organism>
<proteinExistence type="inferred from homology"/>
<feature type="compositionally biased region" description="Low complexity" evidence="3">
    <location>
        <begin position="116"/>
        <end position="125"/>
    </location>
</feature>
<dbReference type="PANTHER" id="PTHR32295:SF11">
    <property type="entry name" value="PROTEIN IQ-DOMAIN 22"/>
    <property type="match status" value="1"/>
</dbReference>
<dbReference type="InterPro" id="IPR025064">
    <property type="entry name" value="DUF4005"/>
</dbReference>
<keyword evidence="1" id="KW-0112">Calmodulin-binding</keyword>
<reference evidence="5 6" key="1">
    <citation type="journal article" date="2017" name="Nature">
        <title>The Apostasia genome and the evolution of orchids.</title>
        <authorList>
            <person name="Zhang G.Q."/>
            <person name="Liu K.W."/>
            <person name="Li Z."/>
            <person name="Lohaus R."/>
            <person name="Hsiao Y.Y."/>
            <person name="Niu S.C."/>
            <person name="Wang J.Y."/>
            <person name="Lin Y.C."/>
            <person name="Xu Q."/>
            <person name="Chen L.J."/>
            <person name="Yoshida K."/>
            <person name="Fujiwara S."/>
            <person name="Wang Z.W."/>
            <person name="Zhang Y.Q."/>
            <person name="Mitsuda N."/>
            <person name="Wang M."/>
            <person name="Liu G.H."/>
            <person name="Pecoraro L."/>
            <person name="Huang H.X."/>
            <person name="Xiao X.J."/>
            <person name="Lin M."/>
            <person name="Wu X.Y."/>
            <person name="Wu W.L."/>
            <person name="Chen Y.Y."/>
            <person name="Chang S.B."/>
            <person name="Sakamoto S."/>
            <person name="Ohme-Takagi M."/>
            <person name="Yagi M."/>
            <person name="Zeng S.J."/>
            <person name="Shen C.Y."/>
            <person name="Yeh C.M."/>
            <person name="Luo Y.B."/>
            <person name="Tsai W.C."/>
            <person name="Van de Peer Y."/>
            <person name="Liu Z.J."/>
        </authorList>
    </citation>
    <scope>NUCLEOTIDE SEQUENCE [LARGE SCALE GENOMIC DNA]</scope>
    <source>
        <strain evidence="6">cv. Shenzhen</strain>
        <tissue evidence="5">Stem</tissue>
    </source>
</reference>
<evidence type="ECO:0000313" key="6">
    <source>
        <dbReference type="Proteomes" id="UP000236161"/>
    </source>
</evidence>
<feature type="region of interest" description="Disordered" evidence="3">
    <location>
        <begin position="85"/>
        <end position="136"/>
    </location>
</feature>